<dbReference type="Proteomes" id="UP000521943">
    <property type="component" value="Unassembled WGS sequence"/>
</dbReference>
<organism evidence="2 3">
    <name type="scientific">Ephemerocybe angulata</name>
    <dbReference type="NCBI Taxonomy" id="980116"/>
    <lineage>
        <taxon>Eukaryota</taxon>
        <taxon>Fungi</taxon>
        <taxon>Dikarya</taxon>
        <taxon>Basidiomycota</taxon>
        <taxon>Agaricomycotina</taxon>
        <taxon>Agaricomycetes</taxon>
        <taxon>Agaricomycetidae</taxon>
        <taxon>Agaricales</taxon>
        <taxon>Agaricineae</taxon>
        <taxon>Psathyrellaceae</taxon>
        <taxon>Ephemerocybe</taxon>
    </lineage>
</organism>
<evidence type="ECO:0000313" key="2">
    <source>
        <dbReference type="EMBL" id="KAF6750697.1"/>
    </source>
</evidence>
<feature type="transmembrane region" description="Helical" evidence="1">
    <location>
        <begin position="156"/>
        <end position="174"/>
    </location>
</feature>
<reference evidence="2 3" key="1">
    <citation type="submission" date="2020-07" db="EMBL/GenBank/DDBJ databases">
        <title>Comparative genomics of pyrophilous fungi reveals a link between fire events and developmental genes.</title>
        <authorList>
            <consortium name="DOE Joint Genome Institute"/>
            <person name="Steindorff A.S."/>
            <person name="Carver A."/>
            <person name="Calhoun S."/>
            <person name="Stillman K."/>
            <person name="Liu H."/>
            <person name="Lipzen A."/>
            <person name="Pangilinan J."/>
            <person name="Labutti K."/>
            <person name="Bruns T.D."/>
            <person name="Grigoriev I.V."/>
        </authorList>
    </citation>
    <scope>NUCLEOTIDE SEQUENCE [LARGE SCALE GENOMIC DNA]</scope>
    <source>
        <strain evidence="2 3">CBS 144469</strain>
    </source>
</reference>
<name>A0A8H6HQR7_9AGAR</name>
<sequence length="326" mass="35248">MWRPRESRPLVSAVGGDPPSLAFACPLKFLLMAPLCFVVVAFLSPMGLDGLLAFFDFGFELVYEVVRSFVLRCSCNSGYGESQSFLSSPSSSSSALSIRSSWFKLLPLLALHRHNRRLRAPDQGLMTTMFDRVGGIHSTPRAACVSCSRFLEGAPLAWVVLVVAFPSLVRSFFARLLVPSTFYLPSFLLLVVAMSSLVRSPSSSLMSSLYACSTCTQPPPRSLAPSLCIHTTAASNTVGRSFGGGLQPGRCPGRVYLWYIGLGDFFPIVISSACSSGNMKEIEWAVCGSGFSKHTRRDDGAPGQEGARASVVLNHSRSWMSTGMCK</sequence>
<keyword evidence="1" id="KW-1133">Transmembrane helix</keyword>
<dbReference type="EMBL" id="JACGCI010000055">
    <property type="protein sequence ID" value="KAF6750697.1"/>
    <property type="molecule type" value="Genomic_DNA"/>
</dbReference>
<keyword evidence="3" id="KW-1185">Reference proteome</keyword>
<gene>
    <name evidence="2" type="ORF">DFP72DRAFT_1048237</name>
</gene>
<dbReference type="AlphaFoldDB" id="A0A8H6HQR7"/>
<evidence type="ECO:0000256" key="1">
    <source>
        <dbReference type="SAM" id="Phobius"/>
    </source>
</evidence>
<evidence type="ECO:0000313" key="3">
    <source>
        <dbReference type="Proteomes" id="UP000521943"/>
    </source>
</evidence>
<comment type="caution">
    <text evidence="2">The sequence shown here is derived from an EMBL/GenBank/DDBJ whole genome shotgun (WGS) entry which is preliminary data.</text>
</comment>
<keyword evidence="1" id="KW-0472">Membrane</keyword>
<feature type="transmembrane region" description="Helical" evidence="1">
    <location>
        <begin position="20"/>
        <end position="43"/>
    </location>
</feature>
<feature type="transmembrane region" description="Helical" evidence="1">
    <location>
        <begin position="180"/>
        <end position="198"/>
    </location>
</feature>
<proteinExistence type="predicted"/>
<evidence type="ECO:0008006" key="4">
    <source>
        <dbReference type="Google" id="ProtNLM"/>
    </source>
</evidence>
<keyword evidence="1" id="KW-0812">Transmembrane</keyword>
<protein>
    <recommendedName>
        <fullName evidence="4">Transmembrane protein</fullName>
    </recommendedName>
</protein>
<accession>A0A8H6HQR7</accession>